<dbReference type="RefSeq" id="XP_019027865.1">
    <property type="nucleotide sequence ID" value="XM_019180139.1"/>
</dbReference>
<accession>A0A1E3HF66</accession>
<name>A0A1E3HF66_9TREE</name>
<dbReference type="EMBL" id="AWGH01000056">
    <property type="protein sequence ID" value="ODN74982.1"/>
    <property type="molecule type" value="Genomic_DNA"/>
</dbReference>
<dbReference type="AlphaFoldDB" id="A0A1E3HF66"/>
<evidence type="ECO:0000313" key="1">
    <source>
        <dbReference type="EMBL" id="ODN74982.1"/>
    </source>
</evidence>
<organism evidence="1 2">
    <name type="scientific">Cryptococcus wingfieldii CBS 7118</name>
    <dbReference type="NCBI Taxonomy" id="1295528"/>
    <lineage>
        <taxon>Eukaryota</taxon>
        <taxon>Fungi</taxon>
        <taxon>Dikarya</taxon>
        <taxon>Basidiomycota</taxon>
        <taxon>Agaricomycotina</taxon>
        <taxon>Tremellomycetes</taxon>
        <taxon>Tremellales</taxon>
        <taxon>Cryptococcaceae</taxon>
        <taxon>Cryptococcus</taxon>
    </lineage>
</organism>
<sequence>MLINQDSRLLGSYSWEIISGLWSDPQDHEFDMNEEREGRAPDVEFWKEIDKGWWFDGDFVVRTAHQQQHKLSAHRRSARHIKEGRDETSGAVMYRYKEHRSTRAAALIKQSSSSSSSVSSLRTVIGDSSIASTKTLNYRKATAKALK</sequence>
<reference evidence="1 2" key="1">
    <citation type="submission" date="2016-06" db="EMBL/GenBank/DDBJ databases">
        <title>Evolution of pathogenesis and genome organization in the Tremellales.</title>
        <authorList>
            <person name="Cuomo C."/>
            <person name="Litvintseva A."/>
            <person name="Heitman J."/>
            <person name="Chen Y."/>
            <person name="Sun S."/>
            <person name="Springer D."/>
            <person name="Dromer F."/>
            <person name="Young S."/>
            <person name="Zeng Q."/>
            <person name="Chapman S."/>
            <person name="Gujja S."/>
            <person name="Saif S."/>
            <person name="Birren B."/>
        </authorList>
    </citation>
    <scope>NUCLEOTIDE SEQUENCE [LARGE SCALE GENOMIC DNA]</scope>
    <source>
        <strain evidence="1 2">CBS 7118</strain>
    </source>
</reference>
<keyword evidence="2" id="KW-1185">Reference proteome</keyword>
<gene>
    <name evidence="1" type="ORF">L198_08168</name>
</gene>
<protein>
    <submittedName>
        <fullName evidence="1">Uncharacterized protein</fullName>
    </submittedName>
</protein>
<comment type="caution">
    <text evidence="1">The sequence shown here is derived from an EMBL/GenBank/DDBJ whole genome shotgun (WGS) entry which is preliminary data.</text>
</comment>
<dbReference type="GeneID" id="30197379"/>
<evidence type="ECO:0000313" key="2">
    <source>
        <dbReference type="Proteomes" id="UP000094819"/>
    </source>
</evidence>
<proteinExistence type="predicted"/>
<dbReference type="Proteomes" id="UP000094819">
    <property type="component" value="Unassembled WGS sequence"/>
</dbReference>